<name>A0AAV2QQR1_MEGNR</name>
<evidence type="ECO:0000256" key="1">
    <source>
        <dbReference type="SAM" id="SignalP"/>
    </source>
</evidence>
<keyword evidence="1" id="KW-0732">Signal</keyword>
<dbReference type="Proteomes" id="UP001497623">
    <property type="component" value="Unassembled WGS sequence"/>
</dbReference>
<evidence type="ECO:0008006" key="4">
    <source>
        <dbReference type="Google" id="ProtNLM"/>
    </source>
</evidence>
<evidence type="ECO:0000313" key="2">
    <source>
        <dbReference type="EMBL" id="CAL4091321.1"/>
    </source>
</evidence>
<evidence type="ECO:0000313" key="3">
    <source>
        <dbReference type="Proteomes" id="UP001497623"/>
    </source>
</evidence>
<proteinExistence type="predicted"/>
<dbReference type="AlphaFoldDB" id="A0AAV2QQR1"/>
<feature type="signal peptide" evidence="1">
    <location>
        <begin position="1"/>
        <end position="19"/>
    </location>
</feature>
<comment type="caution">
    <text evidence="2">The sequence shown here is derived from an EMBL/GenBank/DDBJ whole genome shotgun (WGS) entry which is preliminary data.</text>
</comment>
<gene>
    <name evidence="2" type="ORF">MNOR_LOCUS14308</name>
</gene>
<organism evidence="2 3">
    <name type="scientific">Meganyctiphanes norvegica</name>
    <name type="common">Northern krill</name>
    <name type="synonym">Thysanopoda norvegica</name>
    <dbReference type="NCBI Taxonomy" id="48144"/>
    <lineage>
        <taxon>Eukaryota</taxon>
        <taxon>Metazoa</taxon>
        <taxon>Ecdysozoa</taxon>
        <taxon>Arthropoda</taxon>
        <taxon>Crustacea</taxon>
        <taxon>Multicrustacea</taxon>
        <taxon>Malacostraca</taxon>
        <taxon>Eumalacostraca</taxon>
        <taxon>Eucarida</taxon>
        <taxon>Euphausiacea</taxon>
        <taxon>Euphausiidae</taxon>
        <taxon>Meganyctiphanes</taxon>
    </lineage>
</organism>
<keyword evidence="3" id="KW-1185">Reference proteome</keyword>
<protein>
    <recommendedName>
        <fullName evidence="4">Secreted protein</fullName>
    </recommendedName>
</protein>
<accession>A0AAV2QQR1</accession>
<dbReference type="EMBL" id="CAXKWB010008515">
    <property type="protein sequence ID" value="CAL4091321.1"/>
    <property type="molecule type" value="Genomic_DNA"/>
</dbReference>
<reference evidence="2 3" key="1">
    <citation type="submission" date="2024-05" db="EMBL/GenBank/DDBJ databases">
        <authorList>
            <person name="Wallberg A."/>
        </authorList>
    </citation>
    <scope>NUCLEOTIDE SEQUENCE [LARGE SCALE GENOMIC DNA]</scope>
</reference>
<sequence>MVAMICMVALVEWIEEAWTEVAWTEVAWIEVAWTEVAWTEVEWTEVEWTEVAWTEVAWIEVVWIDFNHVDVHHHHAALPEDTPVHLVTCPPDAFRCEVEAVSDMQTPLLGPWWLNRISDTNTMIY</sequence>
<feature type="chain" id="PRO_5043461117" description="Secreted protein" evidence="1">
    <location>
        <begin position="20"/>
        <end position="125"/>
    </location>
</feature>